<dbReference type="RefSeq" id="WP_201836408.1">
    <property type="nucleotide sequence ID" value="NZ_JAERRK010000007.1"/>
</dbReference>
<dbReference type="EMBL" id="JAERRK010000007">
    <property type="protein sequence ID" value="MBL1083661.1"/>
    <property type="molecule type" value="Genomic_DNA"/>
</dbReference>
<protein>
    <submittedName>
        <fullName evidence="1">2OG-Fe dioxygenase family protein</fullName>
    </submittedName>
</protein>
<sequence>MTTALISVPETIAAVGPDLREELREKRYALVSAGDLTLRPELAAAFDDLQASWGRLTPDVHFGGEDRAVRTRRYSDFTYVPATGELSPLDHVAYIQSKEMNSFVGGIERHFGDVEEETFLNPLFRALVRYDFENLPIEDEYRDRAWQCQVHQIRIEINPGKYNELVPEGIHSDGYPWAGLHLISRVDVEGGHSTVFTWEEEPLAKATFLNPLDSLLFEDRRMKHHVTGLSAAEDRGGYRDVLAISFSLPGSPYETLV</sequence>
<gene>
    <name evidence="1" type="ORF">JK359_17080</name>
</gene>
<dbReference type="Gene3D" id="2.60.120.620">
    <property type="entry name" value="q2cbj1_9rhob like domain"/>
    <property type="match status" value="1"/>
</dbReference>
<proteinExistence type="predicted"/>
<reference evidence="1" key="1">
    <citation type="submission" date="2021-01" db="EMBL/GenBank/DDBJ databases">
        <title>WGS of actinomycetes isolated from Thailand.</title>
        <authorList>
            <person name="Thawai C."/>
        </authorList>
    </citation>
    <scope>NUCLEOTIDE SEQUENCE</scope>
    <source>
        <strain evidence="1">RCU-197</strain>
    </source>
</reference>
<dbReference type="Pfam" id="PF10014">
    <property type="entry name" value="2OG-Fe_Oxy_2"/>
    <property type="match status" value="1"/>
</dbReference>
<dbReference type="Proteomes" id="UP000661858">
    <property type="component" value="Unassembled WGS sequence"/>
</dbReference>
<accession>A0A937EIX2</accession>
<evidence type="ECO:0000313" key="2">
    <source>
        <dbReference type="Proteomes" id="UP000661858"/>
    </source>
</evidence>
<name>A0A937EIX2_9ACTN</name>
<dbReference type="GO" id="GO:0051213">
    <property type="term" value="F:dioxygenase activity"/>
    <property type="evidence" value="ECO:0007669"/>
    <property type="project" value="UniProtKB-KW"/>
</dbReference>
<dbReference type="InterPro" id="IPR018724">
    <property type="entry name" value="2OG-Fe_dioxygenase"/>
</dbReference>
<organism evidence="1 2">
    <name type="scientific">Streptomyces actinomycinicus</name>
    <dbReference type="NCBI Taxonomy" id="1695166"/>
    <lineage>
        <taxon>Bacteria</taxon>
        <taxon>Bacillati</taxon>
        <taxon>Actinomycetota</taxon>
        <taxon>Actinomycetes</taxon>
        <taxon>Kitasatosporales</taxon>
        <taxon>Streptomycetaceae</taxon>
        <taxon>Streptomyces</taxon>
    </lineage>
</organism>
<keyword evidence="1" id="KW-0223">Dioxygenase</keyword>
<dbReference type="AlphaFoldDB" id="A0A937EIX2"/>
<keyword evidence="2" id="KW-1185">Reference proteome</keyword>
<evidence type="ECO:0000313" key="1">
    <source>
        <dbReference type="EMBL" id="MBL1083661.1"/>
    </source>
</evidence>
<keyword evidence="1" id="KW-0560">Oxidoreductase</keyword>
<comment type="caution">
    <text evidence="1">The sequence shown here is derived from an EMBL/GenBank/DDBJ whole genome shotgun (WGS) entry which is preliminary data.</text>
</comment>